<feature type="region of interest" description="Disordered" evidence="1">
    <location>
        <begin position="710"/>
        <end position="753"/>
    </location>
</feature>
<keyword evidence="3" id="KW-1185">Reference proteome</keyword>
<evidence type="ECO:0000313" key="2">
    <source>
        <dbReference type="EMBL" id="KAK3166842.1"/>
    </source>
</evidence>
<gene>
    <name evidence="2" type="ORF">OEA41_009967</name>
</gene>
<name>A0AAE0DDD9_9LECA</name>
<proteinExistence type="predicted"/>
<comment type="caution">
    <text evidence="2">The sequence shown here is derived from an EMBL/GenBank/DDBJ whole genome shotgun (WGS) entry which is preliminary data.</text>
</comment>
<evidence type="ECO:0000256" key="1">
    <source>
        <dbReference type="SAM" id="MobiDB-lite"/>
    </source>
</evidence>
<organism evidence="2 3">
    <name type="scientific">Lepraria neglecta</name>
    <dbReference type="NCBI Taxonomy" id="209136"/>
    <lineage>
        <taxon>Eukaryota</taxon>
        <taxon>Fungi</taxon>
        <taxon>Dikarya</taxon>
        <taxon>Ascomycota</taxon>
        <taxon>Pezizomycotina</taxon>
        <taxon>Lecanoromycetes</taxon>
        <taxon>OSLEUM clade</taxon>
        <taxon>Lecanoromycetidae</taxon>
        <taxon>Lecanorales</taxon>
        <taxon>Lecanorineae</taxon>
        <taxon>Stereocaulaceae</taxon>
        <taxon>Lepraria</taxon>
    </lineage>
</organism>
<evidence type="ECO:0000313" key="3">
    <source>
        <dbReference type="Proteomes" id="UP001276659"/>
    </source>
</evidence>
<protein>
    <submittedName>
        <fullName evidence="2">Uncharacterized protein</fullName>
    </submittedName>
</protein>
<sequence length="1104" mass="123643">MAGLGRITANVFQAANDNTLALASLKFDFSLMKVEAPIEFSGLGAALSTRRRTDAEDGPHHKIARRLAALFEQLIPSTPKLITAYGLRSTEIIQTPGVNPKGSPKHGPFETYVGADGTAMWAAATSGVPALGVYFLACLLARAWDATEAISIWVELVNKRRDEIEDGWKMNHAVSESSRMSVYQDISREDLARWDASARAWLRSADEVKAKEQTQLMLIIKNIQVPFNGGESTYSKVIEAWQQAMSALEQLLCGRPQEISNRSTLLAFSAWHLYPNLVVLGSETKNVQFSDHIMHPRGAATIAKEPRFKKAAQGSSWSLALSHLRYYGDPVTVESHTDFSRVTIQQLHIIALGSLFNAWDIEQRDVLSVAQWFASLWDFLCQGASERLVLDRLAWLRYLAQAAKELLRQGVGRESEASQLFYYGQRRAKQFLGVSKTPLEPFFGLANESILAGLSEKDEEERVVAYLRKVTKMNRLRSSEAYIVSDWKICAANSTAMACELMTAIPHTCASRKRDIDGNVLSEAAHARWIYIDNMHGSGIQHDHVLDSILRRRLEQLAARGERGLMISNVPYQVHQNEWTWDDPPFLLDYPMHSQLDLQGSNEIDSYRCPSISNSSDSCRCFDCDHRSIDRAEQPCKFLQLLTIGRYKLFVNEASKYKHSRYKKAIRIMKKDYLHPTLSIERLSKLSIEADVVSSYLQFLLCPAMDQKSSQSTWEGGNNGQGNSEERDEGSDSSDSEAVTDQSGLHAADQRRRSSTWRASAEDFNYRRELASIFGYSPKRSWAFHALVSATQVYQQLEGATVSLKIVKAPLSEASWLTRRMIKAGDMGQSKAQWFPSSVPQPFRRSNMLGCIAHFESGTLSLLPTNFEKTLAIASGNSLFVIGALVSDPFDMNAEDVVKRIIGNIGRTGICMLESPIEPRIRPFGDQYNIVTHAAYDGKREDNFKGTSLHLSFTDWILPLEVKGAELRTIDQEAYVVESVISVLDSGKWVADLDILSTDFQKLHRLEMPAQCPGHPNGLSDYDYTSLDTWEEFLDGPTNVGFFRAHGNWAARLAAVSILSQQQQGHSIGLLGPGKMCLECFNTTYEHGWGLRKHESRLPAFCID</sequence>
<dbReference type="EMBL" id="JASNWA010000011">
    <property type="protein sequence ID" value="KAK3166842.1"/>
    <property type="molecule type" value="Genomic_DNA"/>
</dbReference>
<reference evidence="2" key="1">
    <citation type="submission" date="2022-11" db="EMBL/GenBank/DDBJ databases">
        <title>Chromosomal genome sequence assembly and mating type (MAT) locus characterization of the leprose asexual lichenized fungus Lepraria neglecta (Nyl.) Erichsen.</title>
        <authorList>
            <person name="Allen J.L."/>
            <person name="Pfeffer B."/>
        </authorList>
    </citation>
    <scope>NUCLEOTIDE SEQUENCE</scope>
    <source>
        <strain evidence="2">Allen 5258</strain>
    </source>
</reference>
<feature type="compositionally biased region" description="Acidic residues" evidence="1">
    <location>
        <begin position="726"/>
        <end position="735"/>
    </location>
</feature>
<accession>A0AAE0DDD9</accession>
<dbReference type="Proteomes" id="UP001276659">
    <property type="component" value="Unassembled WGS sequence"/>
</dbReference>
<dbReference type="AlphaFoldDB" id="A0AAE0DDD9"/>